<organism evidence="1 2">
    <name type="scientific">Colocasia esculenta</name>
    <name type="common">Wild taro</name>
    <name type="synonym">Arum esculentum</name>
    <dbReference type="NCBI Taxonomy" id="4460"/>
    <lineage>
        <taxon>Eukaryota</taxon>
        <taxon>Viridiplantae</taxon>
        <taxon>Streptophyta</taxon>
        <taxon>Embryophyta</taxon>
        <taxon>Tracheophyta</taxon>
        <taxon>Spermatophyta</taxon>
        <taxon>Magnoliopsida</taxon>
        <taxon>Liliopsida</taxon>
        <taxon>Araceae</taxon>
        <taxon>Aroideae</taxon>
        <taxon>Colocasieae</taxon>
        <taxon>Colocasia</taxon>
    </lineage>
</organism>
<reference evidence="1" key="1">
    <citation type="submission" date="2017-07" db="EMBL/GenBank/DDBJ databases">
        <title>Taro Niue Genome Assembly and Annotation.</title>
        <authorList>
            <person name="Atibalentja N."/>
            <person name="Keating K."/>
            <person name="Fields C.J."/>
        </authorList>
    </citation>
    <scope>NUCLEOTIDE SEQUENCE</scope>
    <source>
        <strain evidence="1">Niue_2</strain>
        <tissue evidence="1">Leaf</tissue>
    </source>
</reference>
<accession>A0A843W928</accession>
<sequence>MRTLNFRLVDPAIGGSFRRSSTTGGESKRLERLLRHRVAVCIDIEVGLRDIWWLFGSGRRELRRDKSSVYVIKEDLYYIEFMLWLRVVGMVFLLVRVSRGEKRELSLGVRIRVSSRPQHPRVLCFPHRHRYVHEHDDNACFSNKLNRGIERMTYQIKYLIAYTMDR</sequence>
<keyword evidence="2" id="KW-1185">Reference proteome</keyword>
<name>A0A843W928_COLES</name>
<protein>
    <submittedName>
        <fullName evidence="1">Uncharacterized protein</fullName>
    </submittedName>
</protein>
<dbReference type="Proteomes" id="UP000652761">
    <property type="component" value="Unassembled WGS sequence"/>
</dbReference>
<evidence type="ECO:0000313" key="2">
    <source>
        <dbReference type="Proteomes" id="UP000652761"/>
    </source>
</evidence>
<proteinExistence type="predicted"/>
<gene>
    <name evidence="1" type="ORF">Taro_040474</name>
</gene>
<comment type="caution">
    <text evidence="1">The sequence shown here is derived from an EMBL/GenBank/DDBJ whole genome shotgun (WGS) entry which is preliminary data.</text>
</comment>
<dbReference type="AlphaFoldDB" id="A0A843W928"/>
<dbReference type="EMBL" id="NMUH01003918">
    <property type="protein sequence ID" value="MQM07633.1"/>
    <property type="molecule type" value="Genomic_DNA"/>
</dbReference>
<evidence type="ECO:0000313" key="1">
    <source>
        <dbReference type="EMBL" id="MQM07633.1"/>
    </source>
</evidence>